<dbReference type="Proteomes" id="UP000249046">
    <property type="component" value="Unassembled WGS sequence"/>
</dbReference>
<evidence type="ECO:0000256" key="1">
    <source>
        <dbReference type="ARBA" id="ARBA00006581"/>
    </source>
</evidence>
<organism evidence="7 8">
    <name type="scientific">Rhodanobacter denitrificans</name>
    <dbReference type="NCBI Taxonomy" id="666685"/>
    <lineage>
        <taxon>Bacteria</taxon>
        <taxon>Pseudomonadati</taxon>
        <taxon>Pseudomonadota</taxon>
        <taxon>Gammaproteobacteria</taxon>
        <taxon>Lysobacterales</taxon>
        <taxon>Rhodanobacteraceae</taxon>
        <taxon>Rhodanobacter</taxon>
    </lineage>
</organism>
<dbReference type="AlphaFoldDB" id="A0A2W5KJZ1"/>
<name>A0A2W5KJZ1_9GAMM</name>
<evidence type="ECO:0000313" key="7">
    <source>
        <dbReference type="EMBL" id="PZQ17436.1"/>
    </source>
</evidence>
<dbReference type="GO" id="GO:0004170">
    <property type="term" value="F:dUTP diphosphatase activity"/>
    <property type="evidence" value="ECO:0007669"/>
    <property type="project" value="UniProtKB-EC"/>
</dbReference>
<dbReference type="CDD" id="cd07557">
    <property type="entry name" value="trimeric_dUTPase"/>
    <property type="match status" value="1"/>
</dbReference>
<comment type="catalytic activity">
    <reaction evidence="5">
        <text>dUTP + H2O = dUMP + diphosphate + H(+)</text>
        <dbReference type="Rhea" id="RHEA:10248"/>
        <dbReference type="ChEBI" id="CHEBI:15377"/>
        <dbReference type="ChEBI" id="CHEBI:15378"/>
        <dbReference type="ChEBI" id="CHEBI:33019"/>
        <dbReference type="ChEBI" id="CHEBI:61555"/>
        <dbReference type="ChEBI" id="CHEBI:246422"/>
        <dbReference type="EC" id="3.6.1.23"/>
    </reaction>
</comment>
<dbReference type="EC" id="3.6.1.23" evidence="2"/>
<dbReference type="GO" id="GO:0000287">
    <property type="term" value="F:magnesium ion binding"/>
    <property type="evidence" value="ECO:0007669"/>
    <property type="project" value="InterPro"/>
</dbReference>
<dbReference type="Pfam" id="PF00692">
    <property type="entry name" value="dUTPase"/>
    <property type="match status" value="1"/>
</dbReference>
<keyword evidence="3" id="KW-0378">Hydrolase</keyword>
<comment type="similarity">
    <text evidence="1">Belongs to the dUTPase family.</text>
</comment>
<dbReference type="PANTHER" id="PTHR11241">
    <property type="entry name" value="DEOXYURIDINE 5'-TRIPHOSPHATE NUCLEOTIDOHYDROLASE"/>
    <property type="match status" value="1"/>
</dbReference>
<reference evidence="7 8" key="1">
    <citation type="submission" date="2017-08" db="EMBL/GenBank/DDBJ databases">
        <title>Infants hospitalized years apart are colonized by the same room-sourced microbial strains.</title>
        <authorList>
            <person name="Brooks B."/>
            <person name="Olm M.R."/>
            <person name="Firek B.A."/>
            <person name="Baker R."/>
            <person name="Thomas B.C."/>
            <person name="Morowitz M.J."/>
            <person name="Banfield J.F."/>
        </authorList>
    </citation>
    <scope>NUCLEOTIDE SEQUENCE [LARGE SCALE GENOMIC DNA]</scope>
    <source>
        <strain evidence="7">S2_005_003_R2_42</strain>
    </source>
</reference>
<dbReference type="NCBIfam" id="TIGR00576">
    <property type="entry name" value="dut"/>
    <property type="match status" value="1"/>
</dbReference>
<dbReference type="InterPro" id="IPR008181">
    <property type="entry name" value="dUTPase"/>
</dbReference>
<dbReference type="InterPro" id="IPR033704">
    <property type="entry name" value="dUTPase_trimeric"/>
</dbReference>
<accession>A0A2W5KJZ1</accession>
<evidence type="ECO:0000256" key="4">
    <source>
        <dbReference type="ARBA" id="ARBA00023080"/>
    </source>
</evidence>
<dbReference type="Gene3D" id="2.70.40.10">
    <property type="match status" value="1"/>
</dbReference>
<dbReference type="GO" id="GO:0006226">
    <property type="term" value="P:dUMP biosynthetic process"/>
    <property type="evidence" value="ECO:0007669"/>
    <property type="project" value="InterPro"/>
</dbReference>
<evidence type="ECO:0000256" key="5">
    <source>
        <dbReference type="ARBA" id="ARBA00047686"/>
    </source>
</evidence>
<evidence type="ECO:0000313" key="8">
    <source>
        <dbReference type="Proteomes" id="UP000249046"/>
    </source>
</evidence>
<gene>
    <name evidence="7" type="ORF">DI564_06445</name>
</gene>
<feature type="domain" description="dUTPase-like" evidence="6">
    <location>
        <begin position="28"/>
        <end position="167"/>
    </location>
</feature>
<comment type="caution">
    <text evidence="7">The sequence shown here is derived from an EMBL/GenBank/DDBJ whole genome shotgun (WGS) entry which is preliminary data.</text>
</comment>
<proteinExistence type="inferred from homology"/>
<dbReference type="GO" id="GO:0046081">
    <property type="term" value="P:dUTP catabolic process"/>
    <property type="evidence" value="ECO:0007669"/>
    <property type="project" value="InterPro"/>
</dbReference>
<evidence type="ECO:0000256" key="3">
    <source>
        <dbReference type="ARBA" id="ARBA00022801"/>
    </source>
</evidence>
<sequence>MPGPPPVTPESARPTIELRVLDERLHQWGLPRYQSAQAAAIDLIACVREPVRIEPQAPAVLIPTGIALHMNADHLCAMIVARSGLGHKKGLVLGNGTGIVDADYMAECFVSVWNRNPATLADAAITIEPGDRIAQMLFVPVLRPQFTVVSAFSSGSERGLGGFGSTGVAIAPV</sequence>
<dbReference type="PANTHER" id="PTHR11241:SF0">
    <property type="entry name" value="DEOXYURIDINE 5'-TRIPHOSPHATE NUCLEOTIDOHYDROLASE"/>
    <property type="match status" value="1"/>
</dbReference>
<evidence type="ECO:0000256" key="2">
    <source>
        <dbReference type="ARBA" id="ARBA00012379"/>
    </source>
</evidence>
<dbReference type="EMBL" id="QFPO01000004">
    <property type="protein sequence ID" value="PZQ17436.1"/>
    <property type="molecule type" value="Genomic_DNA"/>
</dbReference>
<dbReference type="InterPro" id="IPR029054">
    <property type="entry name" value="dUTPase-like"/>
</dbReference>
<dbReference type="SUPFAM" id="SSF51283">
    <property type="entry name" value="dUTPase-like"/>
    <property type="match status" value="1"/>
</dbReference>
<keyword evidence="4" id="KW-0546">Nucleotide metabolism</keyword>
<protein>
    <recommendedName>
        <fullName evidence="2">dUTP diphosphatase</fullName>
        <ecNumber evidence="2">3.6.1.23</ecNumber>
    </recommendedName>
</protein>
<evidence type="ECO:0000259" key="6">
    <source>
        <dbReference type="Pfam" id="PF00692"/>
    </source>
</evidence>
<dbReference type="NCBIfam" id="NF001862">
    <property type="entry name" value="PRK00601.1"/>
    <property type="match status" value="1"/>
</dbReference>
<dbReference type="InterPro" id="IPR036157">
    <property type="entry name" value="dUTPase-like_sf"/>
</dbReference>